<dbReference type="InterPro" id="IPR058533">
    <property type="entry name" value="Cation_efflux_TM"/>
</dbReference>
<evidence type="ECO:0000313" key="12">
    <source>
        <dbReference type="Proteomes" id="UP001210502"/>
    </source>
</evidence>
<dbReference type="InterPro" id="IPR050681">
    <property type="entry name" value="CDF/SLC30A"/>
</dbReference>
<feature type="transmembrane region" description="Helical" evidence="8">
    <location>
        <begin position="39"/>
        <end position="59"/>
    </location>
</feature>
<dbReference type="Pfam" id="PF01545">
    <property type="entry name" value="Cation_efflux"/>
    <property type="match status" value="1"/>
</dbReference>
<dbReference type="GO" id="GO:0005886">
    <property type="term" value="C:plasma membrane"/>
    <property type="evidence" value="ECO:0007669"/>
    <property type="project" value="TreeGrafter"/>
</dbReference>
<dbReference type="Gene3D" id="3.30.70.1350">
    <property type="entry name" value="Cation efflux protein, cytoplasmic domain"/>
    <property type="match status" value="1"/>
</dbReference>
<dbReference type="EMBL" id="JAQIEY010000009">
    <property type="protein sequence ID" value="MDA3767696.1"/>
    <property type="molecule type" value="Genomic_DNA"/>
</dbReference>
<dbReference type="Gene3D" id="1.20.1510.10">
    <property type="entry name" value="Cation efflux protein transmembrane domain"/>
    <property type="match status" value="1"/>
</dbReference>
<keyword evidence="6" id="KW-0406">Ion transport</keyword>
<evidence type="ECO:0000313" key="11">
    <source>
        <dbReference type="EMBL" id="MDA3767696.1"/>
    </source>
</evidence>
<dbReference type="GO" id="GO:0005385">
    <property type="term" value="F:zinc ion transmembrane transporter activity"/>
    <property type="evidence" value="ECO:0007669"/>
    <property type="project" value="TreeGrafter"/>
</dbReference>
<feature type="transmembrane region" description="Helical" evidence="8">
    <location>
        <begin position="9"/>
        <end position="33"/>
    </location>
</feature>
<evidence type="ECO:0000259" key="10">
    <source>
        <dbReference type="Pfam" id="PF16916"/>
    </source>
</evidence>
<proteinExistence type="inferred from homology"/>
<name>A0AAW5YUE0_9LACO</name>
<evidence type="ECO:0000256" key="2">
    <source>
        <dbReference type="ARBA" id="ARBA00008873"/>
    </source>
</evidence>
<dbReference type="PANTHER" id="PTHR11562">
    <property type="entry name" value="CATION EFFLUX PROTEIN/ ZINC TRANSPORTER"/>
    <property type="match status" value="1"/>
</dbReference>
<evidence type="ECO:0000256" key="7">
    <source>
        <dbReference type="ARBA" id="ARBA00023136"/>
    </source>
</evidence>
<keyword evidence="4 8" id="KW-0812">Transmembrane</keyword>
<comment type="subcellular location">
    <subcellularLocation>
        <location evidence="1">Membrane</location>
        <topology evidence="1">Multi-pass membrane protein</topology>
    </subcellularLocation>
</comment>
<protein>
    <submittedName>
        <fullName evidence="11">Cation diffusion facilitator family transporter</fullName>
    </submittedName>
</protein>
<keyword evidence="5 8" id="KW-1133">Transmembrane helix</keyword>
<dbReference type="AlphaFoldDB" id="A0AAW5YUE0"/>
<comment type="similarity">
    <text evidence="2">Belongs to the cation diffusion facilitator (CDF) transporter (TC 2.A.4) family. SLC30A subfamily.</text>
</comment>
<dbReference type="PANTHER" id="PTHR11562:SF17">
    <property type="entry name" value="RE54080P-RELATED"/>
    <property type="match status" value="1"/>
</dbReference>
<feature type="transmembrane region" description="Helical" evidence="8">
    <location>
        <begin position="110"/>
        <end position="131"/>
    </location>
</feature>
<dbReference type="SUPFAM" id="SSF161111">
    <property type="entry name" value="Cation efflux protein transmembrane domain-like"/>
    <property type="match status" value="1"/>
</dbReference>
<feature type="transmembrane region" description="Helical" evidence="8">
    <location>
        <begin position="79"/>
        <end position="98"/>
    </location>
</feature>
<dbReference type="NCBIfam" id="TIGR01297">
    <property type="entry name" value="CDF"/>
    <property type="match status" value="1"/>
</dbReference>
<gene>
    <name evidence="11" type="ORF">PF586_04305</name>
</gene>
<evidence type="ECO:0000256" key="1">
    <source>
        <dbReference type="ARBA" id="ARBA00004141"/>
    </source>
</evidence>
<organism evidence="11 12">
    <name type="scientific">Lactobacillus delbrueckii</name>
    <dbReference type="NCBI Taxonomy" id="1584"/>
    <lineage>
        <taxon>Bacteria</taxon>
        <taxon>Bacillati</taxon>
        <taxon>Bacillota</taxon>
        <taxon>Bacilli</taxon>
        <taxon>Lactobacillales</taxon>
        <taxon>Lactobacillaceae</taxon>
        <taxon>Lactobacillus</taxon>
    </lineage>
</organism>
<dbReference type="InterPro" id="IPR002524">
    <property type="entry name" value="Cation_efflux"/>
</dbReference>
<evidence type="ECO:0000256" key="8">
    <source>
        <dbReference type="SAM" id="Phobius"/>
    </source>
</evidence>
<dbReference type="InterPro" id="IPR036837">
    <property type="entry name" value="Cation_efflux_CTD_sf"/>
</dbReference>
<evidence type="ECO:0000256" key="5">
    <source>
        <dbReference type="ARBA" id="ARBA00022989"/>
    </source>
</evidence>
<dbReference type="InterPro" id="IPR027469">
    <property type="entry name" value="Cation_efflux_TMD_sf"/>
</dbReference>
<dbReference type="RefSeq" id="WP_271024417.1">
    <property type="nucleotide sequence ID" value="NZ_JAQIEY010000009.1"/>
</dbReference>
<evidence type="ECO:0000256" key="6">
    <source>
        <dbReference type="ARBA" id="ARBA00023065"/>
    </source>
</evidence>
<keyword evidence="3" id="KW-0813">Transport</keyword>
<dbReference type="InterPro" id="IPR027470">
    <property type="entry name" value="Cation_efflux_CTD"/>
</dbReference>
<feature type="transmembrane region" description="Helical" evidence="8">
    <location>
        <begin position="143"/>
        <end position="165"/>
    </location>
</feature>
<accession>A0AAW5YUE0</accession>
<dbReference type="SUPFAM" id="SSF160240">
    <property type="entry name" value="Cation efflux protein cytoplasmic domain-like"/>
    <property type="match status" value="1"/>
</dbReference>
<dbReference type="Pfam" id="PF16916">
    <property type="entry name" value="ZT_dimer"/>
    <property type="match status" value="1"/>
</dbReference>
<feature type="domain" description="Cation efflux protein cytoplasmic" evidence="10">
    <location>
        <begin position="204"/>
        <end position="279"/>
    </location>
</feature>
<evidence type="ECO:0000256" key="4">
    <source>
        <dbReference type="ARBA" id="ARBA00022692"/>
    </source>
</evidence>
<keyword evidence="7 8" id="KW-0472">Membrane</keyword>
<reference evidence="11" key="1">
    <citation type="submission" date="2023-01" db="EMBL/GenBank/DDBJ databases">
        <title>Sequencing of the bacterial strains from artisanal fermented milk Matsoni.</title>
        <authorList>
            <person name="Rozman V."/>
            <person name="Accetto T."/>
            <person name="Bogovic Matijasic B."/>
        </authorList>
    </citation>
    <scope>NUCLEOTIDE SEQUENCE</scope>
    <source>
        <strain evidence="11">Lbl333</strain>
    </source>
</reference>
<comment type="caution">
    <text evidence="11">The sequence shown here is derived from an EMBL/GenBank/DDBJ whole genome shotgun (WGS) entry which is preliminary data.</text>
</comment>
<dbReference type="Proteomes" id="UP001210502">
    <property type="component" value="Unassembled WGS sequence"/>
</dbReference>
<evidence type="ECO:0000259" key="9">
    <source>
        <dbReference type="Pfam" id="PF01545"/>
    </source>
</evidence>
<evidence type="ECO:0000256" key="3">
    <source>
        <dbReference type="ARBA" id="ARBA00022448"/>
    </source>
</evidence>
<sequence length="295" mass="32412">MKDQASKRYLWVTVFNVIITAAEIAGGIISGSLALLSDALHNLSDVVSIVVAFAANLIAKRSKDQHKTFGYKRAETLAAYTNGLFLLAISIYLFISAIKRFSKPEPIEGGVMFIVSLIGLAGNLISMLILGKGSKENLNARALFLNMMSDTLSSVAVVVGSLLIYYQNWTLVDPVLTMAAAIFLLKEAFEVTRDSANVLMETNPDLDLEAIKEAALAFKEVRQLHHLHVWRYSDDTIMLDAHIVVDSGLTAKRIEELDEEIAACLKEKLAINHVTLQAECSRGLDEDLLSTNKEN</sequence>
<feature type="domain" description="Cation efflux protein transmembrane" evidence="9">
    <location>
        <begin position="13"/>
        <end position="200"/>
    </location>
</feature>